<proteinExistence type="predicted"/>
<dbReference type="OrthoDB" id="3651755at2"/>
<reference evidence="2 3" key="1">
    <citation type="journal article" date="2014" name="Genome Announc.">
        <title>Draft Genome Sequence of the Antitrypanosomally Active Sponge-Associated Bacterium Actinokineospora sp. Strain EG49.</title>
        <authorList>
            <person name="Harjes J."/>
            <person name="Ryu T."/>
            <person name="Abdelmohsen U.R."/>
            <person name="Moitinho-Silva L."/>
            <person name="Horn H."/>
            <person name="Ravasi T."/>
            <person name="Hentschel U."/>
        </authorList>
    </citation>
    <scope>NUCLEOTIDE SEQUENCE [LARGE SCALE GENOMIC DNA]</scope>
    <source>
        <strain evidence="2 3">EG49</strain>
    </source>
</reference>
<dbReference type="Proteomes" id="UP000019277">
    <property type="component" value="Unassembled WGS sequence"/>
</dbReference>
<dbReference type="GO" id="GO:0004519">
    <property type="term" value="F:endonuclease activity"/>
    <property type="evidence" value="ECO:0007669"/>
    <property type="project" value="InterPro"/>
</dbReference>
<accession>W7IHS9</accession>
<name>W7IHS9_9PSEU</name>
<evidence type="ECO:0000313" key="2">
    <source>
        <dbReference type="EMBL" id="EWC60460.1"/>
    </source>
</evidence>
<feature type="region of interest" description="Disordered" evidence="1">
    <location>
        <begin position="796"/>
        <end position="867"/>
    </location>
</feature>
<keyword evidence="3" id="KW-1185">Reference proteome</keyword>
<feature type="region of interest" description="Disordered" evidence="1">
    <location>
        <begin position="631"/>
        <end position="692"/>
    </location>
</feature>
<dbReference type="STRING" id="909613.UO65_4273"/>
<dbReference type="RefSeq" id="WP_035285291.1">
    <property type="nucleotide sequence ID" value="NZ_AYXG01000159.1"/>
</dbReference>
<feature type="compositionally biased region" description="Basic and acidic residues" evidence="1">
    <location>
        <begin position="831"/>
        <end position="852"/>
    </location>
</feature>
<dbReference type="EMBL" id="AYXG01000159">
    <property type="protein sequence ID" value="EWC60460.1"/>
    <property type="molecule type" value="Genomic_DNA"/>
</dbReference>
<dbReference type="PATRIC" id="fig|909613.9.peg.4277"/>
<feature type="compositionally biased region" description="Basic and acidic residues" evidence="1">
    <location>
        <begin position="239"/>
        <end position="254"/>
    </location>
</feature>
<dbReference type="AlphaFoldDB" id="W7IHS9"/>
<evidence type="ECO:0000313" key="3">
    <source>
        <dbReference type="Proteomes" id="UP000019277"/>
    </source>
</evidence>
<feature type="region of interest" description="Disordered" evidence="1">
    <location>
        <begin position="223"/>
        <end position="276"/>
    </location>
</feature>
<gene>
    <name evidence="2" type="ORF">UO65_4273</name>
</gene>
<feature type="compositionally biased region" description="Low complexity" evidence="1">
    <location>
        <begin position="255"/>
        <end position="270"/>
    </location>
</feature>
<evidence type="ECO:0000256" key="1">
    <source>
        <dbReference type="SAM" id="MobiDB-lite"/>
    </source>
</evidence>
<sequence length="867" mass="88982">MPSPVSRLFARTVGLGAAVIAVVAVLLFAVLTGPGEIAGTARPVAAADLAETALAQLGAIEDLRLSGTIESDTGVALTVDVVALAGGETTAAVADGTGGVAEFVAVDDRVVVNANREWWLNTVPVHAEPVAGKWVRATADMGFPIGMLDGLSGAALKGAIEEAAGSGRWSSEVVERPDGQLAFALTAADSPWAVHLAARGEPRLLGVDGPLAEVGDRLLGSARGGSFPNATVSTTAADDPCRKRADSKVADARKQVASAPQAPAVPTPSSGPSVRVSVTPTALCTSPVCPAPVVVANSGDQPAVGVVSLTSSSGGGGTQPFSAPPGGQDQKVFQITNPATGCRQTCTRTASVTAFAQITSIAGPDIDLGQRLTGKGVDPNRPVPGNPAVAGPDVNRIIDGLTGAPGVPGFSGRGAQSSGVDQVLDLMERATDNRVTGVLLWLVGDIAKVRAPGGPVHPVVDLAEKALSGTPDGKLAAVSALQLLADLAAQDGRPDGSLVIGEGLITDTHTGRVHSIGALAAADNATVNEKVYELVEKSLARFDGPGVTAGFERVLVLEFAQPVPKFGAGSRVNVGKKLNVEVDGKPLRALFLDGSGKPKITRLMVGNHPTRERVDGRHYSYDAEDLAALTHQRDQQPPTSKPTPGDLVHTPGGERHILQGDPDDPAATRHGKAGGHQSGAGGPSRTEFPPSWTPEDIKAVVARVVDQGRTVDTSGAPANGPNSSFTSYGTPIRSWRYLDTVTHKGVTIEVDVIVFADGSVRTAYPTAGGASPNRVVTREDVHVHKTATIGPNTIFKNPAAAPASPQLNSARTGSPRYDQKTDTWRYPALDARGRPVRDPSGKPVEYRTDDTGKLAPGSPVPPPTGNC</sequence>
<organism evidence="2 3">
    <name type="scientific">Actinokineospora spheciospongiae</name>
    <dbReference type="NCBI Taxonomy" id="909613"/>
    <lineage>
        <taxon>Bacteria</taxon>
        <taxon>Bacillati</taxon>
        <taxon>Actinomycetota</taxon>
        <taxon>Actinomycetes</taxon>
        <taxon>Pseudonocardiales</taxon>
        <taxon>Pseudonocardiaceae</taxon>
        <taxon>Actinokineospora</taxon>
    </lineage>
</organism>
<comment type="caution">
    <text evidence="2">The sequence shown here is derived from an EMBL/GenBank/DDBJ whole genome shotgun (WGS) entry which is preliminary data.</text>
</comment>
<dbReference type="eggNOG" id="ENOG5033MWS">
    <property type="taxonomic scope" value="Bacteria"/>
</dbReference>
<feature type="compositionally biased region" description="Pro residues" evidence="1">
    <location>
        <begin position="858"/>
        <end position="867"/>
    </location>
</feature>
<protein>
    <submittedName>
        <fullName evidence="2">Uncharacterized protein</fullName>
    </submittedName>
</protein>